<dbReference type="InterPro" id="IPR050155">
    <property type="entry name" value="HAD-like_hydrolase_sf"/>
</dbReference>
<dbReference type="SUPFAM" id="SSF56784">
    <property type="entry name" value="HAD-like"/>
    <property type="match status" value="1"/>
</dbReference>
<organism evidence="3 4">
    <name type="scientific">Ectobacillus ponti</name>
    <dbReference type="NCBI Taxonomy" id="2961894"/>
    <lineage>
        <taxon>Bacteria</taxon>
        <taxon>Bacillati</taxon>
        <taxon>Bacillota</taxon>
        <taxon>Bacilli</taxon>
        <taxon>Bacillales</taxon>
        <taxon>Bacillaceae</taxon>
        <taxon>Ectobacillus</taxon>
    </lineage>
</organism>
<dbReference type="PANTHER" id="PTHR43434">
    <property type="entry name" value="PHOSPHOGLYCOLATE PHOSPHATASE"/>
    <property type="match status" value="1"/>
</dbReference>
<dbReference type="InterPro" id="IPR036412">
    <property type="entry name" value="HAD-like_sf"/>
</dbReference>
<keyword evidence="4" id="KW-1185">Reference proteome</keyword>
<dbReference type="InterPro" id="IPR023214">
    <property type="entry name" value="HAD_sf"/>
</dbReference>
<protein>
    <submittedName>
        <fullName evidence="3">HAD family hydrolase</fullName>
    </submittedName>
</protein>
<proteinExistence type="predicted"/>
<dbReference type="SFLD" id="SFLDS00003">
    <property type="entry name" value="Haloacid_Dehalogenase"/>
    <property type="match status" value="1"/>
</dbReference>
<reference evidence="3" key="1">
    <citation type="submission" date="2022-07" db="EMBL/GenBank/DDBJ databases">
        <authorList>
            <person name="Li W.-J."/>
            <person name="Deng Q.-Q."/>
        </authorList>
    </citation>
    <scope>NUCLEOTIDE SEQUENCE</scope>
    <source>
        <strain evidence="3">SYSU M60031</strain>
    </source>
</reference>
<dbReference type="AlphaFoldDB" id="A0AA41X4D2"/>
<gene>
    <name evidence="3" type="ORF">NK662_09165</name>
</gene>
<sequence length="274" mass="30807">MKQLVEACKVLIFDLDGTLYEGTEHYDYYAEQIKQELPADLQPLFVRDYEEMKLGKHALSIGKVYDMEQDAILTLDPLAHTVVEVQTWTGQTWSDGDRGAAYPGQIVYDETRYIAVGDGWWLPYVTGAHYGAKDTYHCYNKTKDYMSSPQFHLPKTPGLREALAGMKGEKTLVLLTNSDGPDVRRLLRGLELADIFDMTITDALKPFRTAEHLQHIVHTYGVRPDEVVSIGDNFINELAPALKLGMHAVYIAPHGGVSEYENFLIVPTLAHAFA</sequence>
<dbReference type="PANTHER" id="PTHR43434:SF1">
    <property type="entry name" value="PHOSPHOGLYCOLATE PHOSPHATASE"/>
    <property type="match status" value="1"/>
</dbReference>
<keyword evidence="2" id="KW-0460">Magnesium</keyword>
<evidence type="ECO:0000313" key="4">
    <source>
        <dbReference type="Proteomes" id="UP001156102"/>
    </source>
</evidence>
<evidence type="ECO:0000256" key="1">
    <source>
        <dbReference type="ARBA" id="ARBA00022801"/>
    </source>
</evidence>
<accession>A0AA41X4D2</accession>
<dbReference type="SFLD" id="SFLDG01129">
    <property type="entry name" value="C1.5:_HAD__Beta-PGM__Phosphata"/>
    <property type="match status" value="1"/>
</dbReference>
<dbReference type="Proteomes" id="UP001156102">
    <property type="component" value="Unassembled WGS sequence"/>
</dbReference>
<dbReference type="EMBL" id="JANCLT010000004">
    <property type="protein sequence ID" value="MCP8968706.1"/>
    <property type="molecule type" value="Genomic_DNA"/>
</dbReference>
<dbReference type="GO" id="GO:0006281">
    <property type="term" value="P:DNA repair"/>
    <property type="evidence" value="ECO:0007669"/>
    <property type="project" value="TreeGrafter"/>
</dbReference>
<comment type="caution">
    <text evidence="3">The sequence shown here is derived from an EMBL/GenBank/DDBJ whole genome shotgun (WGS) entry which is preliminary data.</text>
</comment>
<evidence type="ECO:0000256" key="2">
    <source>
        <dbReference type="ARBA" id="ARBA00022842"/>
    </source>
</evidence>
<dbReference type="GO" id="GO:0008967">
    <property type="term" value="F:phosphoglycolate phosphatase activity"/>
    <property type="evidence" value="ECO:0007669"/>
    <property type="project" value="TreeGrafter"/>
</dbReference>
<name>A0AA41X4D2_9BACI</name>
<dbReference type="Pfam" id="PF00702">
    <property type="entry name" value="Hydrolase"/>
    <property type="match status" value="1"/>
</dbReference>
<dbReference type="Gene3D" id="3.40.50.1000">
    <property type="entry name" value="HAD superfamily/HAD-like"/>
    <property type="match status" value="1"/>
</dbReference>
<dbReference type="RefSeq" id="WP_254758625.1">
    <property type="nucleotide sequence ID" value="NZ_JANCLT010000004.1"/>
</dbReference>
<keyword evidence="1 3" id="KW-0378">Hydrolase</keyword>
<evidence type="ECO:0000313" key="3">
    <source>
        <dbReference type="EMBL" id="MCP8968706.1"/>
    </source>
</evidence>